<feature type="domain" description="LysM" evidence="1">
    <location>
        <begin position="26"/>
        <end position="69"/>
    </location>
</feature>
<dbReference type="CDD" id="cd00118">
    <property type="entry name" value="LysM"/>
    <property type="match status" value="2"/>
</dbReference>
<evidence type="ECO:0000313" key="3">
    <source>
        <dbReference type="Proteomes" id="UP001491088"/>
    </source>
</evidence>
<dbReference type="Pfam" id="PF01476">
    <property type="entry name" value="LysM"/>
    <property type="match status" value="2"/>
</dbReference>
<dbReference type="EMBL" id="CP150496">
    <property type="protein sequence ID" value="WYW56809.1"/>
    <property type="molecule type" value="Genomic_DNA"/>
</dbReference>
<evidence type="ECO:0000259" key="1">
    <source>
        <dbReference type="PROSITE" id="PS51782"/>
    </source>
</evidence>
<dbReference type="InterPro" id="IPR018392">
    <property type="entry name" value="LysM"/>
</dbReference>
<evidence type="ECO:0000313" key="2">
    <source>
        <dbReference type="EMBL" id="WYW56809.1"/>
    </source>
</evidence>
<gene>
    <name evidence="2" type="ORF">WG950_06015</name>
</gene>
<dbReference type="PROSITE" id="PS51782">
    <property type="entry name" value="LYSM"/>
    <property type="match status" value="2"/>
</dbReference>
<reference evidence="2 3" key="1">
    <citation type="submission" date="2024-03" db="EMBL/GenBank/DDBJ databases">
        <authorList>
            <person name="Cao K."/>
        </authorList>
    </citation>
    <scope>NUCLEOTIDE SEQUENCE [LARGE SCALE GENOMIC DNA]</scope>
    <source>
        <strain evidence="2 3">MCCC 1K00696</strain>
    </source>
</reference>
<dbReference type="InterPro" id="IPR036779">
    <property type="entry name" value="LysM_dom_sf"/>
</dbReference>
<keyword evidence="3" id="KW-1185">Reference proteome</keyword>
<dbReference type="Gene3D" id="3.10.350.10">
    <property type="entry name" value="LysM domain"/>
    <property type="match status" value="2"/>
</dbReference>
<protein>
    <submittedName>
        <fullName evidence="2">LysM domain-containing protein</fullName>
    </submittedName>
</protein>
<accession>A0ABZ2TXB0</accession>
<dbReference type="Gene3D" id="3.40.50.2300">
    <property type="match status" value="2"/>
</dbReference>
<dbReference type="PANTHER" id="PTHR33734">
    <property type="entry name" value="LYSM DOMAIN-CONTAINING GPI-ANCHORED PROTEIN 2"/>
    <property type="match status" value="1"/>
</dbReference>
<organism evidence="2 3">
    <name type="scientific">Polaribacter marinaquae</name>
    <dbReference type="NCBI Taxonomy" id="1642819"/>
    <lineage>
        <taxon>Bacteria</taxon>
        <taxon>Pseudomonadati</taxon>
        <taxon>Bacteroidota</taxon>
        <taxon>Flavobacteriia</taxon>
        <taxon>Flavobacteriales</taxon>
        <taxon>Flavobacteriaceae</taxon>
    </lineage>
</organism>
<name>A0ABZ2TXB0_9FLAO</name>
<dbReference type="Proteomes" id="UP001491088">
    <property type="component" value="Chromosome"/>
</dbReference>
<dbReference type="PROSITE" id="PS51257">
    <property type="entry name" value="PROKAR_LIPOPROTEIN"/>
    <property type="match status" value="1"/>
</dbReference>
<dbReference type="SMART" id="SM00257">
    <property type="entry name" value="LysM"/>
    <property type="match status" value="2"/>
</dbReference>
<sequence>MKHLKFFVFLCILTFTVSCGQQKKYIQYKVKEGESIGEIAKKLDMKTKDLLRLNPDVDKNPDANTVIIIPNKNMNSVSNSISKEKNENATEDNSKVKETENLDVDLISEKEKQRSLLISELEKEFKIHEVKKGDTFFSLTRFYSVSREELIKLNPELKDGLNLGQLIKIMPVEDVFEEELVYVDEIKDGVSINAAILLPFRAQELEAKTSDEIFGNSRLANIVTDLYLGAEIAIDSLRKQGVELNVEVFDTGRNSTKIKTIVAENNLKKKDVIIGPLYSEEVEYVADNVNAPIVFPVYSKKQSKFSSSRIIKTSPNKKLFRDKLLSYIEESFHDGNIIIVGDGKSTSNFDSNKIREVLKSHDSINSVSLITPKDGYIKKQKFTDVLKPNMKNIVVLTTSDKIIIASVINSLISLPEETTASLFTFDKVSAFDKIDNSKLAKLGFTYVSDEYVREDSYSAMAFNKNYLAKNGVLPSAYATKGFDVTYDILVRLASGKSLKSTFDDGYSYRVESKFDYTDKLFKIVENKGLFIVKYNEDLTLTRIK</sequence>
<dbReference type="SUPFAM" id="SSF54106">
    <property type="entry name" value="LysM domain"/>
    <property type="match status" value="2"/>
</dbReference>
<dbReference type="SUPFAM" id="SSF53822">
    <property type="entry name" value="Periplasmic binding protein-like I"/>
    <property type="match status" value="1"/>
</dbReference>
<dbReference type="InterPro" id="IPR028082">
    <property type="entry name" value="Peripla_BP_I"/>
</dbReference>
<dbReference type="RefSeq" id="WP_340934862.1">
    <property type="nucleotide sequence ID" value="NZ_CP150496.1"/>
</dbReference>
<proteinExistence type="predicted"/>
<feature type="domain" description="LysM" evidence="1">
    <location>
        <begin position="126"/>
        <end position="169"/>
    </location>
</feature>
<dbReference type="PANTHER" id="PTHR33734:SF22">
    <property type="entry name" value="MEMBRANE-BOUND LYTIC MUREIN TRANSGLYCOSYLASE D"/>
    <property type="match status" value="1"/>
</dbReference>